<evidence type="ECO:0000313" key="2">
    <source>
        <dbReference type="Proteomes" id="UP000004074"/>
    </source>
</evidence>
<dbReference type="Gene3D" id="3.30.70.240">
    <property type="match status" value="1"/>
</dbReference>
<comment type="caution">
    <text evidence="1">The sequence shown here is derived from an EMBL/GenBank/DDBJ whole genome shotgun (WGS) entry which is preliminary data.</text>
</comment>
<accession>I9QNV1</accession>
<dbReference type="Proteomes" id="UP000004074">
    <property type="component" value="Unassembled WGS sequence"/>
</dbReference>
<dbReference type="EMBL" id="AKNX01000002">
    <property type="protein sequence ID" value="EJB34729.1"/>
    <property type="molecule type" value="Genomic_DNA"/>
</dbReference>
<proteinExistence type="predicted"/>
<dbReference type="PATRIC" id="fig|992029.3.peg.956"/>
<organism evidence="1 2">
    <name type="scientific">Helicobacter pylori NQ4076</name>
    <dbReference type="NCBI Taxonomy" id="992029"/>
    <lineage>
        <taxon>Bacteria</taxon>
        <taxon>Pseudomonadati</taxon>
        <taxon>Campylobacterota</taxon>
        <taxon>Epsilonproteobacteria</taxon>
        <taxon>Campylobacterales</taxon>
        <taxon>Helicobacteraceae</taxon>
        <taxon>Helicobacter</taxon>
    </lineage>
</organism>
<dbReference type="AlphaFoldDB" id="I9QNV1"/>
<name>I9QNV1_HELPX</name>
<sequence length="40" mass="4854">MQVYKAINKLSQIEWFKKSVRDIRVFKVEDFSDFTEIVKS</sequence>
<protein>
    <submittedName>
        <fullName evidence="1">Virulence-associated protein D</fullName>
    </submittedName>
</protein>
<reference evidence="1 2" key="1">
    <citation type="journal article" date="2013" name="Pathog. Dis.">
        <title>Genome sequences of 65 Helicobacter pylori strains isolated from asymptomatic individuals and patients with gastric cancer, peptic ulcer disease, or gastritis.</title>
        <authorList>
            <person name="Blanchard T.G."/>
            <person name="Czinn S.J."/>
            <person name="Correa P."/>
            <person name="Nakazawa T."/>
            <person name="Keelan M."/>
            <person name="Morningstar L."/>
            <person name="Santana-Cruz I."/>
            <person name="Maroo A."/>
            <person name="McCracken C."/>
            <person name="Shefchek K."/>
            <person name="Daugherty S."/>
            <person name="Song Y."/>
            <person name="Fraser C.M."/>
            <person name="Fricke W.F."/>
        </authorList>
    </citation>
    <scope>NUCLEOTIDE SEQUENCE [LARGE SCALE GENOMIC DNA]</scope>
    <source>
        <strain evidence="1 2">NQ4076</strain>
    </source>
</reference>
<evidence type="ECO:0000313" key="1">
    <source>
        <dbReference type="EMBL" id="EJB34729.1"/>
    </source>
</evidence>
<gene>
    <name evidence="1" type="primary">vapD</name>
    <name evidence="1" type="ORF">HPNQ4076_0980</name>
</gene>